<dbReference type="RefSeq" id="WP_200591433.1">
    <property type="nucleotide sequence ID" value="NZ_JAEPBG010000003.1"/>
</dbReference>
<sequence length="396" mass="42808">MVGQSDIRVTLSKSPHAELPSEICEHKGVGHPDTICDGVAEAVSRALCAAYLQTYGEIRHHNVDKALLIGGQSKPKFGGGEITAKVRLIVAGRAASLPGKDDVSEVVCTAAKKYLTTTLRCPIDMFAIESAVRTTSPNLDRVMPAPGKLPLANDTSFGVGFAPYSSLEQSVLDTASLVCSSLFRQEFPVAGDDFKVMGVRFDEQVNLTIALAVTDRHVESCSDYFSMKDAMSAWLLDRLGCPATLRLNALDDPASKDESGIYLTVSGLSAEHGDDGQVGRGNRVSRLITPSRPMSLEAAAGKCPVTHVGKIYNVLADQIARELVSRAPCVLEANVQIVSCIGQPINLPQLVEVEVVRKDMLLGMQTTRRIEEMTNQYFSQLNKLTEQLVHGKVHLF</sequence>
<comment type="similarity">
    <text evidence="1">Belongs to the AdoMet synthetase 2 family.</text>
</comment>
<proteinExistence type="inferred from homology"/>
<name>A0A934ST03_9BURK</name>
<evidence type="ECO:0000313" key="2">
    <source>
        <dbReference type="EMBL" id="MBK4734646.1"/>
    </source>
</evidence>
<dbReference type="Pfam" id="PF01941">
    <property type="entry name" value="AdoMet_Synthase"/>
    <property type="match status" value="1"/>
</dbReference>
<dbReference type="Gene3D" id="3.30.300.340">
    <property type="entry name" value="S-adenosylmethionine synthetase, N-terminal domain"/>
    <property type="match status" value="1"/>
</dbReference>
<dbReference type="InterPro" id="IPR042543">
    <property type="entry name" value="AdoMet_synthase_2"/>
</dbReference>
<evidence type="ECO:0000313" key="3">
    <source>
        <dbReference type="Proteomes" id="UP000622890"/>
    </source>
</evidence>
<dbReference type="PANTHER" id="PTHR36697">
    <property type="entry name" value="S-ADENOSYLMETHIONINE SYNTHASE"/>
    <property type="match status" value="1"/>
</dbReference>
<keyword evidence="3" id="KW-1185">Reference proteome</keyword>
<dbReference type="AlphaFoldDB" id="A0A934ST03"/>
<organism evidence="2 3">
    <name type="scientific">Noviherbaspirillum pedocola</name>
    <dbReference type="NCBI Taxonomy" id="2801341"/>
    <lineage>
        <taxon>Bacteria</taxon>
        <taxon>Pseudomonadati</taxon>
        <taxon>Pseudomonadota</taxon>
        <taxon>Betaproteobacteria</taxon>
        <taxon>Burkholderiales</taxon>
        <taxon>Oxalobacteraceae</taxon>
        <taxon>Noviherbaspirillum</taxon>
    </lineage>
</organism>
<accession>A0A934ST03</accession>
<reference evidence="2" key="1">
    <citation type="submission" date="2021-01" db="EMBL/GenBank/DDBJ databases">
        <title>Genome sequence of strain Noviherbaspirillum sp. DKR-6.</title>
        <authorList>
            <person name="Chaudhary D.K."/>
        </authorList>
    </citation>
    <scope>NUCLEOTIDE SEQUENCE</scope>
    <source>
        <strain evidence="2">DKR-6</strain>
    </source>
</reference>
<dbReference type="InterPro" id="IPR027790">
    <property type="entry name" value="AdoMet_synthase_2_family"/>
</dbReference>
<dbReference type="Proteomes" id="UP000622890">
    <property type="component" value="Unassembled WGS sequence"/>
</dbReference>
<dbReference type="Gene3D" id="3.30.300.10">
    <property type="match status" value="1"/>
</dbReference>
<evidence type="ECO:0000256" key="1">
    <source>
        <dbReference type="ARBA" id="ARBA00006892"/>
    </source>
</evidence>
<dbReference type="EMBL" id="JAEPBG010000003">
    <property type="protein sequence ID" value="MBK4734646.1"/>
    <property type="molecule type" value="Genomic_DNA"/>
</dbReference>
<dbReference type="Gene3D" id="3.30.300.280">
    <property type="entry name" value="S-adenosylmethionine synthetase, C-terminal domain"/>
    <property type="match status" value="1"/>
</dbReference>
<gene>
    <name evidence="2" type="ORF">JJB74_08530</name>
</gene>
<comment type="caution">
    <text evidence="2">The sequence shown here is derived from an EMBL/GenBank/DDBJ whole genome shotgun (WGS) entry which is preliminary data.</text>
</comment>
<dbReference type="NCBIfam" id="NF003366">
    <property type="entry name" value="PRK04439.1-5"/>
    <property type="match status" value="1"/>
</dbReference>
<dbReference type="PANTHER" id="PTHR36697:SF1">
    <property type="entry name" value="S-ADENOSYLMETHIONINE SYNTHASE"/>
    <property type="match status" value="1"/>
</dbReference>
<protein>
    <submittedName>
        <fullName evidence="2">Methionine adenosyltransferase</fullName>
    </submittedName>
</protein>
<dbReference type="InterPro" id="IPR042544">
    <property type="entry name" value="AdoMet_synthase_3"/>
</dbReference>